<evidence type="ECO:0000313" key="2">
    <source>
        <dbReference type="EMBL" id="KAE8934582.1"/>
    </source>
</evidence>
<evidence type="ECO:0000313" key="5">
    <source>
        <dbReference type="EMBL" id="KAE9173705.1"/>
    </source>
</evidence>
<evidence type="ECO:0000313" key="4">
    <source>
        <dbReference type="EMBL" id="KAE9102528.1"/>
    </source>
</evidence>
<proteinExistence type="predicted"/>
<dbReference type="EMBL" id="QXGF01000890">
    <property type="protein sequence ID" value="KAE8934582.1"/>
    <property type="molecule type" value="Genomic_DNA"/>
</dbReference>
<evidence type="ECO:0000313" key="7">
    <source>
        <dbReference type="EMBL" id="KAE9273851.1"/>
    </source>
</evidence>
<evidence type="ECO:0000256" key="1">
    <source>
        <dbReference type="SAM" id="MobiDB-lite"/>
    </source>
</evidence>
<organism evidence="3 12">
    <name type="scientific">Phytophthora fragariae</name>
    <dbReference type="NCBI Taxonomy" id="53985"/>
    <lineage>
        <taxon>Eukaryota</taxon>
        <taxon>Sar</taxon>
        <taxon>Stramenopiles</taxon>
        <taxon>Oomycota</taxon>
        <taxon>Peronosporomycetes</taxon>
        <taxon>Peronosporales</taxon>
        <taxon>Peronosporaceae</taxon>
        <taxon>Phytophthora</taxon>
    </lineage>
</organism>
<evidence type="ECO:0000313" key="10">
    <source>
        <dbReference type="Proteomes" id="UP000437068"/>
    </source>
</evidence>
<feature type="compositionally biased region" description="Low complexity" evidence="1">
    <location>
        <begin position="57"/>
        <end position="67"/>
    </location>
</feature>
<dbReference type="AlphaFoldDB" id="A0A6A3QNX9"/>
<dbReference type="EMBL" id="QXGB01002967">
    <property type="protein sequence ID" value="KAE9173705.1"/>
    <property type="molecule type" value="Genomic_DNA"/>
</dbReference>
<keyword evidence="9" id="KW-1185">Reference proteome</keyword>
<dbReference type="EMBL" id="QXGD01001042">
    <property type="protein sequence ID" value="KAE9216525.1"/>
    <property type="molecule type" value="Genomic_DNA"/>
</dbReference>
<feature type="region of interest" description="Disordered" evidence="1">
    <location>
        <begin position="1"/>
        <end position="144"/>
    </location>
</feature>
<evidence type="ECO:0000313" key="13">
    <source>
        <dbReference type="Proteomes" id="UP000441208"/>
    </source>
</evidence>
<name>A0A6A3QNX9_9STRA</name>
<evidence type="ECO:0000313" key="6">
    <source>
        <dbReference type="EMBL" id="KAE9216525.1"/>
    </source>
</evidence>
<evidence type="ECO:0000313" key="11">
    <source>
        <dbReference type="Proteomes" id="UP000440367"/>
    </source>
</evidence>
<dbReference type="Proteomes" id="UP000437068">
    <property type="component" value="Unassembled WGS sequence"/>
</dbReference>
<evidence type="ECO:0000313" key="9">
    <source>
        <dbReference type="Proteomes" id="UP000433483"/>
    </source>
</evidence>
<sequence length="164" mass="18053">MATPPQGRSSSPDPSLRANYEELKSDNDHEAGEVEDPSASPQLIDEQRVLHPGSPMAPKTAAAVARAKALEPSMSRRDDNPPAVQEPQVITNAGVDEGVPLELLKPENRQHLSERSRQAASQTVGTKRDREGRERCTTTKEPEVSTKLRINDTNKTVVKHTLYR</sequence>
<dbReference type="Proteomes" id="UP000440732">
    <property type="component" value="Unassembled WGS sequence"/>
</dbReference>
<accession>A0A6A3QNX9</accession>
<dbReference type="EMBL" id="QXFZ01000870">
    <property type="protein sequence ID" value="KAE9102528.1"/>
    <property type="molecule type" value="Genomic_DNA"/>
</dbReference>
<dbReference type="EMBL" id="QXGA01003698">
    <property type="protein sequence ID" value="KAE9080298.1"/>
    <property type="molecule type" value="Genomic_DNA"/>
</dbReference>
<dbReference type="Proteomes" id="UP000440367">
    <property type="component" value="Unassembled WGS sequence"/>
</dbReference>
<feature type="compositionally biased region" description="Basic and acidic residues" evidence="1">
    <location>
        <begin position="126"/>
        <end position="144"/>
    </location>
</feature>
<dbReference type="Proteomes" id="UP000429523">
    <property type="component" value="Unassembled WGS sequence"/>
</dbReference>
<dbReference type="Proteomes" id="UP000433483">
    <property type="component" value="Unassembled WGS sequence"/>
</dbReference>
<dbReference type="EMBL" id="QXGE01003679">
    <property type="protein sequence ID" value="KAE9273851.1"/>
    <property type="molecule type" value="Genomic_DNA"/>
</dbReference>
<evidence type="ECO:0000313" key="8">
    <source>
        <dbReference type="Proteomes" id="UP000429523"/>
    </source>
</evidence>
<feature type="compositionally biased region" description="Basic and acidic residues" evidence="1">
    <location>
        <begin position="104"/>
        <end position="117"/>
    </location>
</feature>
<feature type="compositionally biased region" description="Polar residues" evidence="1">
    <location>
        <begin position="1"/>
        <end position="13"/>
    </location>
</feature>
<comment type="caution">
    <text evidence="3">The sequence shown here is derived from an EMBL/GenBank/DDBJ whole genome shotgun (WGS) entry which is preliminary data.</text>
</comment>
<feature type="compositionally biased region" description="Basic and acidic residues" evidence="1">
    <location>
        <begin position="19"/>
        <end position="32"/>
    </location>
</feature>
<protein>
    <submittedName>
        <fullName evidence="3">Uncharacterized protein</fullName>
    </submittedName>
</protein>
<dbReference type="Proteomes" id="UP000441208">
    <property type="component" value="Unassembled WGS sequence"/>
</dbReference>
<gene>
    <name evidence="7" type="ORF">PF001_g27320</name>
    <name evidence="6" type="ORF">PF002_g17053</name>
    <name evidence="5" type="ORF">PF005_g26160</name>
    <name evidence="3" type="ORF">PF006_g27343</name>
    <name evidence="4" type="ORF">PF007_g14735</name>
    <name evidence="2" type="ORF">PF009_g15434</name>
</gene>
<evidence type="ECO:0000313" key="12">
    <source>
        <dbReference type="Proteomes" id="UP000440732"/>
    </source>
</evidence>
<reference evidence="8 9" key="1">
    <citation type="submission" date="2018-08" db="EMBL/GenBank/DDBJ databases">
        <title>Genomic investigation of the strawberry pathogen Phytophthora fragariae indicates pathogenicity is determined by transcriptional variation in three key races.</title>
        <authorList>
            <person name="Adams T.M."/>
            <person name="Armitage A.D."/>
            <person name="Sobczyk M.K."/>
            <person name="Bates H.J."/>
            <person name="Dunwell J.M."/>
            <person name="Nellist C.F."/>
            <person name="Harrison R.J."/>
        </authorList>
    </citation>
    <scope>NUCLEOTIDE SEQUENCE [LARGE SCALE GENOMIC DNA]</scope>
    <source>
        <strain evidence="7 10">A4</strain>
        <strain evidence="6 11">BC-1</strain>
        <strain evidence="5 9">NOV-27</strain>
        <strain evidence="3 12">NOV-5</strain>
        <strain evidence="4 13">NOV-71</strain>
        <strain evidence="2 8">NOV-9</strain>
    </source>
</reference>
<evidence type="ECO:0000313" key="3">
    <source>
        <dbReference type="EMBL" id="KAE9080298.1"/>
    </source>
</evidence>